<keyword evidence="12" id="KW-1185">Reference proteome</keyword>
<evidence type="ECO:0000256" key="4">
    <source>
        <dbReference type="ARBA" id="ARBA00022519"/>
    </source>
</evidence>
<feature type="transmembrane region" description="Helical" evidence="9">
    <location>
        <begin position="12"/>
        <end position="35"/>
    </location>
</feature>
<keyword evidence="3" id="KW-1003">Cell membrane</keyword>
<keyword evidence="6 9" id="KW-1133">Transmembrane helix</keyword>
<dbReference type="PANTHER" id="PTHR35011:SF2">
    <property type="entry name" value="2,3-DIKETO-L-GULONATE TRAP TRANSPORTER SMALL PERMEASE PROTEIN YIAM"/>
    <property type="match status" value="1"/>
</dbReference>
<dbReference type="RefSeq" id="WP_034613142.1">
    <property type="nucleotide sequence ID" value="NZ_JSUM01000003.1"/>
</dbReference>
<dbReference type="InterPro" id="IPR055348">
    <property type="entry name" value="DctQ"/>
</dbReference>
<dbReference type="GO" id="GO:0022857">
    <property type="term" value="F:transmembrane transporter activity"/>
    <property type="evidence" value="ECO:0007669"/>
    <property type="project" value="UniProtKB-UniRule"/>
</dbReference>
<feature type="transmembrane region" description="Helical" evidence="9">
    <location>
        <begin position="127"/>
        <end position="145"/>
    </location>
</feature>
<name>A0A0A3APD2_9PAST</name>
<dbReference type="OrthoDB" id="9791324at2"/>
<dbReference type="AlphaFoldDB" id="A0A0A3APD2"/>
<keyword evidence="5 9" id="KW-0812">Transmembrane</keyword>
<keyword evidence="2 9" id="KW-0813">Transport</keyword>
<dbReference type="GO" id="GO:0005886">
    <property type="term" value="C:plasma membrane"/>
    <property type="evidence" value="ECO:0007669"/>
    <property type="project" value="UniProtKB-SubCell"/>
</dbReference>
<evidence type="ECO:0000256" key="3">
    <source>
        <dbReference type="ARBA" id="ARBA00022475"/>
    </source>
</evidence>
<keyword evidence="4 9" id="KW-0997">Cell inner membrane</keyword>
<feature type="domain" description="Tripartite ATP-independent periplasmic transporters DctQ component" evidence="10">
    <location>
        <begin position="23"/>
        <end position="147"/>
    </location>
</feature>
<dbReference type="InterPro" id="IPR007387">
    <property type="entry name" value="TRAP_DctQ"/>
</dbReference>
<proteinExistence type="inferred from homology"/>
<evidence type="ECO:0000256" key="1">
    <source>
        <dbReference type="ARBA" id="ARBA00004429"/>
    </source>
</evidence>
<dbReference type="STRING" id="505317.OA57_02810"/>
<dbReference type="Pfam" id="PF04290">
    <property type="entry name" value="DctQ"/>
    <property type="match status" value="1"/>
</dbReference>
<feature type="transmembrane region" description="Helical" evidence="9">
    <location>
        <begin position="47"/>
        <end position="65"/>
    </location>
</feature>
<evidence type="ECO:0000256" key="8">
    <source>
        <dbReference type="ARBA" id="ARBA00038436"/>
    </source>
</evidence>
<comment type="subcellular location">
    <subcellularLocation>
        <location evidence="1 9">Cell inner membrane</location>
        <topology evidence="1 9">Multi-pass membrane protein</topology>
    </subcellularLocation>
</comment>
<dbReference type="PANTHER" id="PTHR35011">
    <property type="entry name" value="2,3-DIKETO-L-GULONATE TRAP TRANSPORTER SMALL PERMEASE PROTEIN YIAM"/>
    <property type="match status" value="1"/>
</dbReference>
<protein>
    <recommendedName>
        <fullName evidence="9">TRAP transporter small permease protein</fullName>
    </recommendedName>
</protein>
<organism evidence="11 12">
    <name type="scientific">Chelonobacter oris</name>
    <dbReference type="NCBI Taxonomy" id="505317"/>
    <lineage>
        <taxon>Bacteria</taxon>
        <taxon>Pseudomonadati</taxon>
        <taxon>Pseudomonadota</taxon>
        <taxon>Gammaproteobacteria</taxon>
        <taxon>Pasteurellales</taxon>
        <taxon>Pasteurellaceae</taxon>
        <taxon>Chelonobacter</taxon>
    </lineage>
</organism>
<dbReference type="PROSITE" id="PS51257">
    <property type="entry name" value="PROKAR_LIPOPROTEIN"/>
    <property type="match status" value="1"/>
</dbReference>
<evidence type="ECO:0000256" key="9">
    <source>
        <dbReference type="RuleBase" id="RU369079"/>
    </source>
</evidence>
<evidence type="ECO:0000259" key="10">
    <source>
        <dbReference type="Pfam" id="PF04290"/>
    </source>
</evidence>
<dbReference type="GO" id="GO:0015740">
    <property type="term" value="P:C4-dicarboxylate transport"/>
    <property type="evidence" value="ECO:0007669"/>
    <property type="project" value="TreeGrafter"/>
</dbReference>
<dbReference type="EMBL" id="JSUM01000003">
    <property type="protein sequence ID" value="KGQ71176.1"/>
    <property type="molecule type" value="Genomic_DNA"/>
</dbReference>
<keyword evidence="7 9" id="KW-0472">Membrane</keyword>
<evidence type="ECO:0000313" key="11">
    <source>
        <dbReference type="EMBL" id="KGQ71176.1"/>
    </source>
</evidence>
<dbReference type="Proteomes" id="UP000030380">
    <property type="component" value="Unassembled WGS sequence"/>
</dbReference>
<comment type="caution">
    <text evidence="11">The sequence shown here is derived from an EMBL/GenBank/DDBJ whole genome shotgun (WGS) entry which is preliminary data.</text>
</comment>
<comment type="subunit">
    <text evidence="9">The complex comprises the extracytoplasmic solute receptor protein and the two transmembrane proteins.</text>
</comment>
<sequence length="160" mass="17569">MNRIIFYAGKILEILVVSMLAVMACMVFANVVLRYAGNSSITIAEELSRYLFVWVTFLGAILMFKENGHVSVTVLADKLSPRKRKILSIFTDGVMLYCCYLIFIGSYAQMELNMSNYAPISGIPTGINFLAGVIMSALIGVLLVIRLGGSLIDLKQGELS</sequence>
<accession>A0A0A3APD2</accession>
<comment type="function">
    <text evidence="9">Part of the tripartite ATP-independent periplasmic (TRAP) transport system.</text>
</comment>
<evidence type="ECO:0000313" key="12">
    <source>
        <dbReference type="Proteomes" id="UP000030380"/>
    </source>
</evidence>
<comment type="similarity">
    <text evidence="8 9">Belongs to the TRAP transporter small permease family.</text>
</comment>
<gene>
    <name evidence="11" type="ORF">OA57_02810</name>
</gene>
<evidence type="ECO:0000256" key="5">
    <source>
        <dbReference type="ARBA" id="ARBA00022692"/>
    </source>
</evidence>
<reference evidence="11 12" key="1">
    <citation type="submission" date="2014-11" db="EMBL/GenBank/DDBJ databases">
        <title>Draft genome sequence of Chelonobacter oris 1662T, associated with respiratory disease in Hermann's Tortoises.</title>
        <authorList>
            <person name="Kudirkiene E."/>
            <person name="Hansen M.J."/>
            <person name="Bojesen A.M."/>
        </authorList>
    </citation>
    <scope>NUCLEOTIDE SEQUENCE [LARGE SCALE GENOMIC DNA]</scope>
    <source>
        <strain evidence="11 12">1662</strain>
    </source>
</reference>
<evidence type="ECO:0000256" key="2">
    <source>
        <dbReference type="ARBA" id="ARBA00022448"/>
    </source>
</evidence>
<evidence type="ECO:0000256" key="6">
    <source>
        <dbReference type="ARBA" id="ARBA00022989"/>
    </source>
</evidence>
<evidence type="ECO:0000256" key="7">
    <source>
        <dbReference type="ARBA" id="ARBA00023136"/>
    </source>
</evidence>
<feature type="transmembrane region" description="Helical" evidence="9">
    <location>
        <begin position="86"/>
        <end position="107"/>
    </location>
</feature>